<evidence type="ECO:0000313" key="1">
    <source>
        <dbReference type="EMBL" id="NYA27307.1"/>
    </source>
</evidence>
<name>A0A852PZJ7_HAEHA</name>
<protein>
    <submittedName>
        <fullName evidence="1">BrnT family toxin</fullName>
    </submittedName>
</protein>
<sequence>MLMLNGFEWDRNKAELNKIKHGISFEEAMTVFYDDYALLIPDPEHSFYEERFLLLGRSEKNNTLVVVHCERDENIRIISARLATIYESKQYKENL</sequence>
<dbReference type="InterPro" id="IPR007460">
    <property type="entry name" value="BrnT_toxin"/>
</dbReference>
<comment type="caution">
    <text evidence="1">The sequence shown here is derived from an EMBL/GenBank/DDBJ whole genome shotgun (WGS) entry which is preliminary data.</text>
</comment>
<dbReference type="Pfam" id="PF04365">
    <property type="entry name" value="BrnT_toxin"/>
    <property type="match status" value="1"/>
</dbReference>
<organism evidence="1 2">
    <name type="scientific">Haemophilus haemolyticus</name>
    <dbReference type="NCBI Taxonomy" id="726"/>
    <lineage>
        <taxon>Bacteria</taxon>
        <taxon>Pseudomonadati</taxon>
        <taxon>Pseudomonadota</taxon>
        <taxon>Gammaproteobacteria</taxon>
        <taxon>Pasteurellales</taxon>
        <taxon>Pasteurellaceae</taxon>
        <taxon>Haemophilus</taxon>
    </lineage>
</organism>
<dbReference type="InterPro" id="IPR038573">
    <property type="entry name" value="BrnT_sf"/>
</dbReference>
<accession>A0A852PZJ7</accession>
<dbReference type="Proteomes" id="UP000590599">
    <property type="component" value="Unassembled WGS sequence"/>
</dbReference>
<proteinExistence type="predicted"/>
<dbReference type="EMBL" id="JACBKA010000008">
    <property type="protein sequence ID" value="NYA27307.1"/>
    <property type="molecule type" value="Genomic_DNA"/>
</dbReference>
<gene>
    <name evidence="1" type="ORF">HZI69_05575</name>
</gene>
<reference evidence="1 2" key="1">
    <citation type="submission" date="2020-07" db="EMBL/GenBank/DDBJ databases">
        <title>Genus Haemophilus, Bergeys manual.</title>
        <authorList>
            <person name="Noerskov-Lauritsen N."/>
        </authorList>
    </citation>
    <scope>NUCLEOTIDE SEQUENCE [LARGE SCALE GENOMIC DNA]</scope>
    <source>
        <strain evidence="1 2">CCUG30047</strain>
    </source>
</reference>
<dbReference type="AlphaFoldDB" id="A0A852PZJ7"/>
<evidence type="ECO:0000313" key="2">
    <source>
        <dbReference type="Proteomes" id="UP000590599"/>
    </source>
</evidence>
<dbReference type="Gene3D" id="3.10.450.530">
    <property type="entry name" value="Ribonuclease toxin, BrnT, of type II toxin-antitoxin system"/>
    <property type="match status" value="1"/>
</dbReference>